<dbReference type="InterPro" id="IPR036026">
    <property type="entry name" value="Seven-hairpin_glycosidases"/>
</dbReference>
<evidence type="ECO:0000256" key="14">
    <source>
        <dbReference type="SAM" id="SignalP"/>
    </source>
</evidence>
<feature type="chain" id="PRO_5025580267" description="alpha-1,2-Mannosidase" evidence="14">
    <location>
        <begin position="21"/>
        <end position="515"/>
    </location>
</feature>
<dbReference type="GO" id="GO:0004571">
    <property type="term" value="F:mannosyl-oligosaccharide 1,2-alpha-mannosidase activity"/>
    <property type="evidence" value="ECO:0007669"/>
    <property type="project" value="UniProtKB-EC"/>
</dbReference>
<gene>
    <name evidence="15" type="ORF">EI97DRAFT_76489</name>
</gene>
<dbReference type="InterPro" id="IPR001382">
    <property type="entry name" value="Glyco_hydro_47"/>
</dbReference>
<evidence type="ECO:0000256" key="13">
    <source>
        <dbReference type="RuleBase" id="RU361193"/>
    </source>
</evidence>
<evidence type="ECO:0000256" key="12">
    <source>
        <dbReference type="PIRSR" id="PIRSR601382-2"/>
    </source>
</evidence>
<keyword evidence="7" id="KW-0325">Glycoprotein</keyword>
<keyword evidence="6" id="KW-1015">Disulfide bond</keyword>
<comment type="catalytic activity">
    <reaction evidence="9">
        <text>N(4)-(alpha-D-Man-(1-&gt;2)-alpha-D-Man-(1-&gt;2)-alpha-D-Man-(1-&gt;3)-[alpha-D-Man-(1-&gt;3)-[alpha-D-Man-(1-&gt;2)-alpha-D-Man-(1-&gt;6)]-alpha-D-Man-(1-&gt;6)]-beta-D-Man-(1-&gt;4)-beta-D-GlcNAc-(1-&gt;4)-beta-D-GlcNAc)-L-asparaginyl-[protein] (N-glucan mannose isomer 8A1,2,3B1,3) + 3 H2O = N(4)-(alpha-D-Man-(1-&gt;3)-[alpha-D-Man-(1-&gt;3)-[alpha-D-Man-(1-&gt;6)]-alpha-D-Man-(1-&gt;6)]-beta-D-Man-(1-&gt;4)-beta-D-GlcNAc-(1-&gt;4)-beta-D-GlcNAc)-L-asparaginyl-[protein] (N-glucan mannose isomer 5A1,2) + 3 beta-D-mannose</text>
        <dbReference type="Rhea" id="RHEA:56028"/>
        <dbReference type="Rhea" id="RHEA-COMP:14358"/>
        <dbReference type="Rhea" id="RHEA-COMP:14367"/>
        <dbReference type="ChEBI" id="CHEBI:15377"/>
        <dbReference type="ChEBI" id="CHEBI:28563"/>
        <dbReference type="ChEBI" id="CHEBI:59087"/>
        <dbReference type="ChEBI" id="CHEBI:60628"/>
        <dbReference type="EC" id="3.2.1.113"/>
    </reaction>
</comment>
<keyword evidence="4 14" id="KW-0732">Signal</keyword>
<evidence type="ECO:0000256" key="11">
    <source>
        <dbReference type="PIRSR" id="PIRSR601382-1"/>
    </source>
</evidence>
<dbReference type="Proteomes" id="UP000800097">
    <property type="component" value="Unassembled WGS sequence"/>
</dbReference>
<name>A0A6A6JH87_WESOR</name>
<comment type="similarity">
    <text evidence="3 13">Belongs to the glycosyl hydrolase 47 family.</text>
</comment>
<sequence>MFKRNIVISVLVLSAAPGYPYQNDANLQYKRPSEPLPDDPERASKVIDAFKLSWEGYYKYAFPNDELHPVSNSSSNSRNAWGASAVDALSTALIMNDSVIANQILAYIPTIDFTKTETPVSLFETTIRYLGGMLSAYDLLTGPVAYIPAKKEYVTALITQSTSLGNALSYAFDTPSGVPYNTLFFANRTVEDSPNGLATVGTLILEWTRLADLTGIKTYAALANRAETYLLNPHPASSSPFPGLLGRNINVTTGEFLDAVGGWTGGSDSYYEYLLKMYIYDPDRFSLLRDRYILAADSTIAHLSSHPASRPELTFLAQYDGTHLTLKSEHLAGFAGGNFILAGQVLGRTDYVKYGLALVDAWHETYNRTLTGIGPEEFGWDANQVPEDQVDFFNRSGFYITNAQYNLRPEVIESYFYAFRATGDRKYQDWAWDAFVAINATTQVGSGYSSIRDVNAEKGGGYGDFQESFWFAEVCKYAYMIFGPQDSSEGGVNVGRGGRDTWVFNTEAHPVRVWG</sequence>
<evidence type="ECO:0000256" key="1">
    <source>
        <dbReference type="ARBA" id="ARBA00001913"/>
    </source>
</evidence>
<feature type="active site" evidence="11">
    <location>
        <position position="268"/>
    </location>
</feature>
<dbReference type="FunFam" id="1.50.10.10:FF:000047">
    <property type="entry name" value="Mannosyl-oligosaccharide alpha-1,2-mannosidase"/>
    <property type="match status" value="1"/>
</dbReference>
<keyword evidence="16" id="KW-1185">Reference proteome</keyword>
<dbReference type="PANTHER" id="PTHR11742">
    <property type="entry name" value="MANNOSYL-OLIGOSACCHARIDE ALPHA-1,2-MANNOSIDASE-RELATED"/>
    <property type="match status" value="1"/>
</dbReference>
<feature type="binding site" evidence="12">
    <location>
        <position position="506"/>
    </location>
    <ligand>
        <name>Ca(2+)</name>
        <dbReference type="ChEBI" id="CHEBI:29108"/>
    </ligand>
</feature>
<dbReference type="Gene3D" id="1.50.10.10">
    <property type="match status" value="1"/>
</dbReference>
<accession>A0A6A6JH87</accession>
<dbReference type="Pfam" id="PF01532">
    <property type="entry name" value="Glyco_hydro_47"/>
    <property type="match status" value="1"/>
</dbReference>
<dbReference type="GO" id="GO:0016020">
    <property type="term" value="C:membrane"/>
    <property type="evidence" value="ECO:0007669"/>
    <property type="project" value="InterPro"/>
</dbReference>
<evidence type="ECO:0000256" key="3">
    <source>
        <dbReference type="ARBA" id="ARBA00007658"/>
    </source>
</evidence>
<dbReference type="PANTHER" id="PTHR11742:SF101">
    <property type="entry name" value="MANNOSYL-OLIGOSACCHARIDE ALPHA-1,2-MANNOSIDASE 1B"/>
    <property type="match status" value="1"/>
</dbReference>
<dbReference type="OrthoDB" id="8118055at2759"/>
<reference evidence="15" key="1">
    <citation type="journal article" date="2020" name="Stud. Mycol.">
        <title>101 Dothideomycetes genomes: a test case for predicting lifestyles and emergence of pathogens.</title>
        <authorList>
            <person name="Haridas S."/>
            <person name="Albert R."/>
            <person name="Binder M."/>
            <person name="Bloem J."/>
            <person name="Labutti K."/>
            <person name="Salamov A."/>
            <person name="Andreopoulos B."/>
            <person name="Baker S."/>
            <person name="Barry K."/>
            <person name="Bills G."/>
            <person name="Bluhm B."/>
            <person name="Cannon C."/>
            <person name="Castanera R."/>
            <person name="Culley D."/>
            <person name="Daum C."/>
            <person name="Ezra D."/>
            <person name="Gonzalez J."/>
            <person name="Henrissat B."/>
            <person name="Kuo A."/>
            <person name="Liang C."/>
            <person name="Lipzen A."/>
            <person name="Lutzoni F."/>
            <person name="Magnuson J."/>
            <person name="Mondo S."/>
            <person name="Nolan M."/>
            <person name="Ohm R."/>
            <person name="Pangilinan J."/>
            <person name="Park H.-J."/>
            <person name="Ramirez L."/>
            <person name="Alfaro M."/>
            <person name="Sun H."/>
            <person name="Tritt A."/>
            <person name="Yoshinaga Y."/>
            <person name="Zwiers L.-H."/>
            <person name="Turgeon B."/>
            <person name="Goodwin S."/>
            <person name="Spatafora J."/>
            <person name="Crous P."/>
            <person name="Grigoriev I."/>
        </authorList>
    </citation>
    <scope>NUCLEOTIDE SEQUENCE</scope>
    <source>
        <strain evidence="15">CBS 379.55</strain>
    </source>
</reference>
<dbReference type="GO" id="GO:0005783">
    <property type="term" value="C:endoplasmic reticulum"/>
    <property type="evidence" value="ECO:0007669"/>
    <property type="project" value="TreeGrafter"/>
</dbReference>
<evidence type="ECO:0000256" key="2">
    <source>
        <dbReference type="ARBA" id="ARBA00004922"/>
    </source>
</evidence>
<feature type="signal peptide" evidence="14">
    <location>
        <begin position="1"/>
        <end position="20"/>
    </location>
</feature>
<dbReference type="EC" id="3.2.1.-" evidence="13"/>
<keyword evidence="8 13" id="KW-0326">Glycosidase</keyword>
<evidence type="ECO:0000313" key="16">
    <source>
        <dbReference type="Proteomes" id="UP000800097"/>
    </source>
</evidence>
<keyword evidence="12" id="KW-0479">Metal-binding</keyword>
<evidence type="ECO:0000256" key="7">
    <source>
        <dbReference type="ARBA" id="ARBA00023180"/>
    </source>
</evidence>
<evidence type="ECO:0000256" key="5">
    <source>
        <dbReference type="ARBA" id="ARBA00022801"/>
    </source>
</evidence>
<dbReference type="GO" id="GO:0036503">
    <property type="term" value="P:ERAD pathway"/>
    <property type="evidence" value="ECO:0007669"/>
    <property type="project" value="UniProtKB-ARBA"/>
</dbReference>
<proteinExistence type="inferred from homology"/>
<evidence type="ECO:0000256" key="6">
    <source>
        <dbReference type="ARBA" id="ARBA00023157"/>
    </source>
</evidence>
<comment type="catalytic activity">
    <reaction evidence="10">
        <text>N(4)-(alpha-D-Man-(1-&gt;2)-alpha-D-Man-(1-&gt;2)-alpha-D-Man-(1-&gt;3)-[alpha-D-Man-(1-&gt;2)-alpha-D-Man-(1-&gt;3)-[alpha-D-Man-(1-&gt;2)-alpha-D-Man-(1-&gt;6)]-alpha-D-Man-(1-&gt;6)]-beta-D-Man-(1-&gt;4)-beta-D-GlcNAc-(1-&gt;4)-beta-D-GlcNAc)-L-asparaginyl-[protein] (N-glucan mannose isomer 9A1,2,3B1,2,3) + 4 H2O = N(4)-(alpha-D-Man-(1-&gt;3)-[alpha-D-Man-(1-&gt;3)-[alpha-D-Man-(1-&gt;6)]-alpha-D-Man-(1-&gt;6)]-beta-D-Man-(1-&gt;4)-beta-D-GlcNAc-(1-&gt;4)-beta-D-GlcNAc)-L-asparaginyl-[protein] (N-glucan mannose isomer 5A1,2) + 4 beta-D-mannose</text>
        <dbReference type="Rhea" id="RHEA:56008"/>
        <dbReference type="Rhea" id="RHEA-COMP:14356"/>
        <dbReference type="Rhea" id="RHEA-COMP:14367"/>
        <dbReference type="ChEBI" id="CHEBI:15377"/>
        <dbReference type="ChEBI" id="CHEBI:28563"/>
        <dbReference type="ChEBI" id="CHEBI:59087"/>
        <dbReference type="ChEBI" id="CHEBI:139493"/>
        <dbReference type="EC" id="3.2.1.113"/>
    </reaction>
</comment>
<keyword evidence="5 13" id="KW-0378">Hydrolase</keyword>
<dbReference type="GeneID" id="54556231"/>
<dbReference type="GO" id="GO:0005509">
    <property type="term" value="F:calcium ion binding"/>
    <property type="evidence" value="ECO:0007669"/>
    <property type="project" value="InterPro"/>
</dbReference>
<feature type="active site" description="Proton donor" evidence="11">
    <location>
        <position position="124"/>
    </location>
</feature>
<dbReference type="SUPFAM" id="SSF48225">
    <property type="entry name" value="Seven-hairpin glycosidases"/>
    <property type="match status" value="1"/>
</dbReference>
<dbReference type="PRINTS" id="PR00747">
    <property type="entry name" value="GLYHDRLASE47"/>
</dbReference>
<protein>
    <recommendedName>
        <fullName evidence="13">alpha-1,2-Mannosidase</fullName>
        <ecNumber evidence="13">3.2.1.-</ecNumber>
    </recommendedName>
</protein>
<evidence type="ECO:0000256" key="4">
    <source>
        <dbReference type="ARBA" id="ARBA00022729"/>
    </source>
</evidence>
<evidence type="ECO:0000313" key="15">
    <source>
        <dbReference type="EMBL" id="KAF2275473.1"/>
    </source>
</evidence>
<feature type="active site" description="Proton donor" evidence="11">
    <location>
        <position position="376"/>
    </location>
</feature>
<dbReference type="UniPathway" id="UPA00378"/>
<keyword evidence="12" id="KW-0106">Calcium</keyword>
<dbReference type="AlphaFoldDB" id="A0A6A6JH87"/>
<dbReference type="RefSeq" id="XP_033653012.1">
    <property type="nucleotide sequence ID" value="XM_033803056.1"/>
</dbReference>
<feature type="active site" evidence="11">
    <location>
        <position position="410"/>
    </location>
</feature>
<comment type="cofactor">
    <cofactor evidence="1 12">
        <name>Ca(2+)</name>
        <dbReference type="ChEBI" id="CHEBI:29108"/>
    </cofactor>
</comment>
<dbReference type="EMBL" id="ML986497">
    <property type="protein sequence ID" value="KAF2275473.1"/>
    <property type="molecule type" value="Genomic_DNA"/>
</dbReference>
<evidence type="ECO:0000256" key="10">
    <source>
        <dbReference type="ARBA" id="ARBA00048605"/>
    </source>
</evidence>
<comment type="pathway">
    <text evidence="2">Protein modification; protein glycosylation.</text>
</comment>
<dbReference type="InterPro" id="IPR050749">
    <property type="entry name" value="Glycosyl_Hydrolase_47"/>
</dbReference>
<dbReference type="GO" id="GO:0005975">
    <property type="term" value="P:carbohydrate metabolic process"/>
    <property type="evidence" value="ECO:0007669"/>
    <property type="project" value="InterPro"/>
</dbReference>
<dbReference type="InterPro" id="IPR012341">
    <property type="entry name" value="6hp_glycosidase-like_sf"/>
</dbReference>
<organism evidence="15 16">
    <name type="scientific">Westerdykella ornata</name>
    <dbReference type="NCBI Taxonomy" id="318751"/>
    <lineage>
        <taxon>Eukaryota</taxon>
        <taxon>Fungi</taxon>
        <taxon>Dikarya</taxon>
        <taxon>Ascomycota</taxon>
        <taxon>Pezizomycotina</taxon>
        <taxon>Dothideomycetes</taxon>
        <taxon>Pleosporomycetidae</taxon>
        <taxon>Pleosporales</taxon>
        <taxon>Sporormiaceae</taxon>
        <taxon>Westerdykella</taxon>
    </lineage>
</organism>
<evidence type="ECO:0000256" key="9">
    <source>
        <dbReference type="ARBA" id="ARBA00047669"/>
    </source>
</evidence>
<evidence type="ECO:0000256" key="8">
    <source>
        <dbReference type="ARBA" id="ARBA00023295"/>
    </source>
</evidence>